<dbReference type="GO" id="GO:0003700">
    <property type="term" value="F:DNA-binding transcription factor activity"/>
    <property type="evidence" value="ECO:0007669"/>
    <property type="project" value="InterPro"/>
</dbReference>
<dbReference type="Proteomes" id="UP000198677">
    <property type="component" value="Unassembled WGS sequence"/>
</dbReference>
<reference evidence="3" key="1">
    <citation type="submission" date="2016-10" db="EMBL/GenBank/DDBJ databases">
        <authorList>
            <person name="Varghese N."/>
            <person name="Submissions S."/>
        </authorList>
    </citation>
    <scope>NUCLEOTIDE SEQUENCE [LARGE SCALE GENOMIC DNA]</scope>
    <source>
        <strain evidence="3">DSM 44675</strain>
    </source>
</reference>
<dbReference type="AlphaFoldDB" id="A0A1H7IC46"/>
<protein>
    <submittedName>
        <fullName evidence="2">DNA-binding transcriptional regulator, MarR family</fullName>
    </submittedName>
</protein>
<dbReference type="InterPro" id="IPR036388">
    <property type="entry name" value="WH-like_DNA-bd_sf"/>
</dbReference>
<dbReference type="PANTHER" id="PTHR33164">
    <property type="entry name" value="TRANSCRIPTIONAL REGULATOR, MARR FAMILY"/>
    <property type="match status" value="1"/>
</dbReference>
<proteinExistence type="predicted"/>
<dbReference type="InterPro" id="IPR036390">
    <property type="entry name" value="WH_DNA-bd_sf"/>
</dbReference>
<keyword evidence="3" id="KW-1185">Reference proteome</keyword>
<evidence type="ECO:0000259" key="1">
    <source>
        <dbReference type="PROSITE" id="PS50995"/>
    </source>
</evidence>
<dbReference type="SMART" id="SM00347">
    <property type="entry name" value="HTH_MARR"/>
    <property type="match status" value="1"/>
</dbReference>
<evidence type="ECO:0000313" key="2">
    <source>
        <dbReference type="EMBL" id="SEK60066.1"/>
    </source>
</evidence>
<dbReference type="GO" id="GO:0003677">
    <property type="term" value="F:DNA binding"/>
    <property type="evidence" value="ECO:0007669"/>
    <property type="project" value="UniProtKB-KW"/>
</dbReference>
<dbReference type="EMBL" id="FOAW01000002">
    <property type="protein sequence ID" value="SEK60066.1"/>
    <property type="molecule type" value="Genomic_DNA"/>
</dbReference>
<feature type="domain" description="HTH marR-type" evidence="1">
    <location>
        <begin position="1"/>
        <end position="156"/>
    </location>
</feature>
<dbReference type="GO" id="GO:0006950">
    <property type="term" value="P:response to stress"/>
    <property type="evidence" value="ECO:0007669"/>
    <property type="project" value="TreeGrafter"/>
</dbReference>
<dbReference type="PROSITE" id="PS50995">
    <property type="entry name" value="HTH_MARR_2"/>
    <property type="match status" value="1"/>
</dbReference>
<dbReference type="Gene3D" id="1.10.10.10">
    <property type="entry name" value="Winged helix-like DNA-binding domain superfamily/Winged helix DNA-binding domain"/>
    <property type="match status" value="1"/>
</dbReference>
<dbReference type="SUPFAM" id="SSF46785">
    <property type="entry name" value="Winged helix' DNA-binding domain"/>
    <property type="match status" value="1"/>
</dbReference>
<dbReference type="InterPro" id="IPR000835">
    <property type="entry name" value="HTH_MarR-typ"/>
</dbReference>
<organism evidence="2 3">
    <name type="scientific">Rhodococcus maanshanensis</name>
    <dbReference type="NCBI Taxonomy" id="183556"/>
    <lineage>
        <taxon>Bacteria</taxon>
        <taxon>Bacillati</taxon>
        <taxon>Actinomycetota</taxon>
        <taxon>Actinomycetes</taxon>
        <taxon>Mycobacteriales</taxon>
        <taxon>Nocardiaceae</taxon>
        <taxon>Rhodococcus</taxon>
    </lineage>
</organism>
<dbReference type="InterPro" id="IPR039422">
    <property type="entry name" value="MarR/SlyA-like"/>
</dbReference>
<accession>A0A1H7IC46</accession>
<keyword evidence="2" id="KW-0238">DNA-binding</keyword>
<sequence length="164" mass="18318">MTTQIDGSEDEAPRWLDDAEMAAWRAFIDGSQRLMGLLNRELQDRHGLTTADYRILVMLSESPDGSVRMSDLADGVISSRSKLTHQIRRMEADGMVTRNTCLDDGRGVLAILTEEGRRRLEEAAPTHVRGVRRYLVDLLDADELTSVERVFTKVNTAIGERSAG</sequence>
<gene>
    <name evidence="2" type="ORF">SAMN05444583_102398</name>
</gene>
<name>A0A1H7IC46_9NOCA</name>
<dbReference type="PANTHER" id="PTHR33164:SF99">
    <property type="entry name" value="MARR FAMILY REGULATORY PROTEIN"/>
    <property type="match status" value="1"/>
</dbReference>
<dbReference type="Pfam" id="PF01047">
    <property type="entry name" value="MarR"/>
    <property type="match status" value="1"/>
</dbReference>
<evidence type="ECO:0000313" key="3">
    <source>
        <dbReference type="Proteomes" id="UP000198677"/>
    </source>
</evidence>